<evidence type="ECO:0000313" key="3">
    <source>
        <dbReference type="Proteomes" id="UP000231343"/>
    </source>
</evidence>
<protein>
    <recommendedName>
        <fullName evidence="1">Polymerase beta nucleotidyltransferase domain-containing protein</fullName>
    </recommendedName>
</protein>
<comment type="caution">
    <text evidence="2">The sequence shown here is derived from an EMBL/GenBank/DDBJ whole genome shotgun (WGS) entry which is preliminary data.</text>
</comment>
<organism evidence="2 3">
    <name type="scientific">Candidatus Saganbacteria bacterium CG08_land_8_20_14_0_20_45_16</name>
    <dbReference type="NCBI Taxonomy" id="2014293"/>
    <lineage>
        <taxon>Bacteria</taxon>
        <taxon>Bacillati</taxon>
        <taxon>Saganbacteria</taxon>
    </lineage>
</organism>
<dbReference type="CDD" id="cd05403">
    <property type="entry name" value="NT_KNTase_like"/>
    <property type="match status" value="1"/>
</dbReference>
<accession>A0A2H0XW40</accession>
<sequence>MVKDEVKDLTVKIVLEHLKTKECLIFLFGSQLNPSVLKGSDIDVGLLCEGKIDDHKLALIKNELEEKARTLRKIDIIDFRKVDDKVFLENALGRINIWHQTPRSKTFLTSLMKPSNV</sequence>
<dbReference type="Pfam" id="PF18765">
    <property type="entry name" value="Polbeta"/>
    <property type="match status" value="1"/>
</dbReference>
<name>A0A2H0XW40_UNCSA</name>
<feature type="domain" description="Polymerase beta nucleotidyltransferase" evidence="1">
    <location>
        <begin position="24"/>
        <end position="92"/>
    </location>
</feature>
<dbReference type="EMBL" id="PEYM01000099">
    <property type="protein sequence ID" value="PIS29170.1"/>
    <property type="molecule type" value="Genomic_DNA"/>
</dbReference>
<dbReference type="Gene3D" id="3.30.460.10">
    <property type="entry name" value="Beta Polymerase, domain 2"/>
    <property type="match status" value="1"/>
</dbReference>
<gene>
    <name evidence="2" type="ORF">COT42_06075</name>
</gene>
<dbReference type="AlphaFoldDB" id="A0A2H0XW40"/>
<dbReference type="SUPFAM" id="SSF81301">
    <property type="entry name" value="Nucleotidyltransferase"/>
    <property type="match status" value="1"/>
</dbReference>
<evidence type="ECO:0000313" key="2">
    <source>
        <dbReference type="EMBL" id="PIS29170.1"/>
    </source>
</evidence>
<proteinExistence type="predicted"/>
<dbReference type="InterPro" id="IPR041633">
    <property type="entry name" value="Polbeta"/>
</dbReference>
<dbReference type="Proteomes" id="UP000231343">
    <property type="component" value="Unassembled WGS sequence"/>
</dbReference>
<reference evidence="2 3" key="1">
    <citation type="submission" date="2017-09" db="EMBL/GenBank/DDBJ databases">
        <title>Depth-based differentiation of microbial function through sediment-hosted aquifers and enrichment of novel symbionts in the deep terrestrial subsurface.</title>
        <authorList>
            <person name="Probst A.J."/>
            <person name="Ladd B."/>
            <person name="Jarett J.K."/>
            <person name="Geller-Mcgrath D.E."/>
            <person name="Sieber C.M."/>
            <person name="Emerson J.B."/>
            <person name="Anantharaman K."/>
            <person name="Thomas B.C."/>
            <person name="Malmstrom R."/>
            <person name="Stieglmeier M."/>
            <person name="Klingl A."/>
            <person name="Woyke T."/>
            <person name="Ryan C.M."/>
            <person name="Banfield J.F."/>
        </authorList>
    </citation>
    <scope>NUCLEOTIDE SEQUENCE [LARGE SCALE GENOMIC DNA]</scope>
    <source>
        <strain evidence="2">CG08_land_8_20_14_0_20_45_16</strain>
    </source>
</reference>
<dbReference type="InterPro" id="IPR043519">
    <property type="entry name" value="NT_sf"/>
</dbReference>
<evidence type="ECO:0000259" key="1">
    <source>
        <dbReference type="Pfam" id="PF18765"/>
    </source>
</evidence>